<dbReference type="Pfam" id="PF14518">
    <property type="entry name" value="Haem_oxygenas_2"/>
    <property type="match status" value="1"/>
</dbReference>
<dbReference type="PANTHER" id="PTHR40279">
    <property type="entry name" value="PQQC-LIKE PROTEIN"/>
    <property type="match status" value="1"/>
</dbReference>
<name>A0ABT5E2U4_9BACT</name>
<keyword evidence="3" id="KW-1185">Reference proteome</keyword>
<evidence type="ECO:0000256" key="1">
    <source>
        <dbReference type="ARBA" id="ARBA00023002"/>
    </source>
</evidence>
<dbReference type="Proteomes" id="UP001221686">
    <property type="component" value="Unassembled WGS sequence"/>
</dbReference>
<evidence type="ECO:0000313" key="2">
    <source>
        <dbReference type="EMBL" id="MDC0719072.1"/>
    </source>
</evidence>
<dbReference type="Gene3D" id="1.20.910.10">
    <property type="entry name" value="Heme oxygenase-like"/>
    <property type="match status" value="1"/>
</dbReference>
<keyword evidence="1" id="KW-0560">Oxidoreductase</keyword>
<dbReference type="SMART" id="SM01236">
    <property type="entry name" value="Haem_oxygenase_2"/>
    <property type="match status" value="1"/>
</dbReference>
<reference evidence="2 3" key="1">
    <citation type="submission" date="2022-11" db="EMBL/GenBank/DDBJ databases">
        <title>Minimal conservation of predation-associated metabolite biosynthetic gene clusters underscores biosynthetic potential of Myxococcota including descriptions for ten novel species: Archangium lansinium sp. nov., Myxococcus landrumus sp. nov., Nannocystis bai.</title>
        <authorList>
            <person name="Ahearne A."/>
            <person name="Stevens C."/>
            <person name="Dowd S."/>
        </authorList>
    </citation>
    <scope>NUCLEOTIDE SEQUENCE [LARGE SCALE GENOMIC DNA]</scope>
    <source>
        <strain evidence="2 3">BB15-2</strain>
    </source>
</reference>
<comment type="caution">
    <text evidence="2">The sequence shown here is derived from an EMBL/GenBank/DDBJ whole genome shotgun (WGS) entry which is preliminary data.</text>
</comment>
<sequence length="353" mass="39275">MSLELLRALEPARSMQTGPGPLTTVVRELLRLDADELGGLFADAERRDALLRLTAQVCDKAAGDPGYALELHRVLHALYDLHLKIPKPGRAHPQFAGILADIAGFAERAFLADLERSIDLSPLDDMPREPGAFRRWLTRLIHAHPAYKHPYYTDFLAQRAGLADLRRFFVDESTIDARLDDILALLQLGTSGGVKLEIGRNFWDEIGNGTLAATHTVLFTQALADVGIDEADLDGAASLESLVCGNLSVLLALHRRHFHKAIGYYAVTEYLVPDRFQHIVTGWRRNGLSEQGLEYHRLHIRMDAQHASGWLNQVISPLVEAPDVRRPVAIGALYRLETSHRYLEGLAREPLSA</sequence>
<evidence type="ECO:0000313" key="3">
    <source>
        <dbReference type="Proteomes" id="UP001221686"/>
    </source>
</evidence>
<protein>
    <submittedName>
        <fullName evidence="2">Iron-containing redox enzyme family protein</fullName>
    </submittedName>
</protein>
<gene>
    <name evidence="2" type="ORF">POL25_19360</name>
</gene>
<dbReference type="InterPro" id="IPR016084">
    <property type="entry name" value="Haem_Oase-like_multi-hlx"/>
</dbReference>
<dbReference type="EMBL" id="JAQNDL010000002">
    <property type="protein sequence ID" value="MDC0719072.1"/>
    <property type="molecule type" value="Genomic_DNA"/>
</dbReference>
<proteinExistence type="predicted"/>
<organism evidence="2 3">
    <name type="scientific">Nannocystis bainbridge</name>
    <dbReference type="NCBI Taxonomy" id="2995303"/>
    <lineage>
        <taxon>Bacteria</taxon>
        <taxon>Pseudomonadati</taxon>
        <taxon>Myxococcota</taxon>
        <taxon>Polyangia</taxon>
        <taxon>Nannocystales</taxon>
        <taxon>Nannocystaceae</taxon>
        <taxon>Nannocystis</taxon>
    </lineage>
</organism>
<accession>A0ABT5E2U4</accession>
<dbReference type="PANTHER" id="PTHR40279:SF3">
    <property type="entry name" value="4-AMINOBENZOATE SYNTHASE"/>
    <property type="match status" value="1"/>
</dbReference>
<dbReference type="RefSeq" id="WP_272087584.1">
    <property type="nucleotide sequence ID" value="NZ_JAQNDL010000002.1"/>
</dbReference>
<dbReference type="SUPFAM" id="SSF48613">
    <property type="entry name" value="Heme oxygenase-like"/>
    <property type="match status" value="1"/>
</dbReference>
<dbReference type="InterPro" id="IPR039068">
    <property type="entry name" value="PqqC-like"/>
</dbReference>